<evidence type="ECO:0000259" key="11">
    <source>
        <dbReference type="Pfam" id="PF14840"/>
    </source>
</evidence>
<name>A0A7T4UPM7_9GAMM</name>
<evidence type="ECO:0000256" key="6">
    <source>
        <dbReference type="ARBA" id="ARBA00022932"/>
    </source>
</evidence>
<keyword evidence="13" id="KW-1185">Reference proteome</keyword>
<dbReference type="CDD" id="cd18138">
    <property type="entry name" value="HLD_clamp_pol_III_delta"/>
    <property type="match status" value="1"/>
</dbReference>
<dbReference type="GO" id="GO:0009360">
    <property type="term" value="C:DNA polymerase III complex"/>
    <property type="evidence" value="ECO:0007669"/>
    <property type="project" value="UniProtKB-UniRule"/>
</dbReference>
<dbReference type="AlphaFoldDB" id="A0A7T4UPM7"/>
<comment type="catalytic activity">
    <reaction evidence="8">
        <text>DNA(n) + a 2'-deoxyribonucleoside 5'-triphosphate = DNA(n+1) + diphosphate</text>
        <dbReference type="Rhea" id="RHEA:22508"/>
        <dbReference type="Rhea" id="RHEA-COMP:17339"/>
        <dbReference type="Rhea" id="RHEA-COMP:17340"/>
        <dbReference type="ChEBI" id="CHEBI:33019"/>
        <dbReference type="ChEBI" id="CHEBI:61560"/>
        <dbReference type="ChEBI" id="CHEBI:173112"/>
        <dbReference type="EC" id="2.7.7.7"/>
    </reaction>
</comment>
<dbReference type="SUPFAM" id="SSF52540">
    <property type="entry name" value="P-loop containing nucleoside triphosphate hydrolases"/>
    <property type="match status" value="1"/>
</dbReference>
<keyword evidence="6" id="KW-0239">DNA-directed DNA polymerase</keyword>
<protein>
    <recommendedName>
        <fullName evidence="2 9">DNA polymerase III subunit delta</fullName>
        <ecNumber evidence="1 9">2.7.7.7</ecNumber>
    </recommendedName>
</protein>
<evidence type="ECO:0000256" key="2">
    <source>
        <dbReference type="ARBA" id="ARBA00017703"/>
    </source>
</evidence>
<dbReference type="SUPFAM" id="SSF48019">
    <property type="entry name" value="post-AAA+ oligomerization domain-like"/>
    <property type="match status" value="1"/>
</dbReference>
<dbReference type="Gene3D" id="1.10.8.60">
    <property type="match status" value="1"/>
</dbReference>
<dbReference type="Proteomes" id="UP000596063">
    <property type="component" value="Chromosome"/>
</dbReference>
<dbReference type="GO" id="GO:0003677">
    <property type="term" value="F:DNA binding"/>
    <property type="evidence" value="ECO:0007669"/>
    <property type="project" value="InterPro"/>
</dbReference>
<evidence type="ECO:0000256" key="8">
    <source>
        <dbReference type="ARBA" id="ARBA00049244"/>
    </source>
</evidence>
<evidence type="ECO:0000256" key="7">
    <source>
        <dbReference type="ARBA" id="ARBA00034754"/>
    </source>
</evidence>
<evidence type="ECO:0000259" key="10">
    <source>
        <dbReference type="Pfam" id="PF06144"/>
    </source>
</evidence>
<organism evidence="12 13">
    <name type="scientific">Spongiibacter nanhainus</name>
    <dbReference type="NCBI Taxonomy" id="2794344"/>
    <lineage>
        <taxon>Bacteria</taxon>
        <taxon>Pseudomonadati</taxon>
        <taxon>Pseudomonadota</taxon>
        <taxon>Gammaproteobacteria</taxon>
        <taxon>Cellvibrionales</taxon>
        <taxon>Spongiibacteraceae</taxon>
        <taxon>Spongiibacter</taxon>
    </lineage>
</organism>
<dbReference type="InterPro" id="IPR010372">
    <property type="entry name" value="DNA_pol3_delta_N"/>
</dbReference>
<evidence type="ECO:0000256" key="9">
    <source>
        <dbReference type="NCBIfam" id="TIGR01128"/>
    </source>
</evidence>
<dbReference type="InterPro" id="IPR027417">
    <property type="entry name" value="P-loop_NTPase"/>
</dbReference>
<dbReference type="EC" id="2.7.7.7" evidence="1 9"/>
<keyword evidence="5" id="KW-0235">DNA replication</keyword>
<evidence type="ECO:0000256" key="4">
    <source>
        <dbReference type="ARBA" id="ARBA00022695"/>
    </source>
</evidence>
<dbReference type="Pfam" id="PF06144">
    <property type="entry name" value="DNA_pol3_delta"/>
    <property type="match status" value="1"/>
</dbReference>
<proteinExistence type="inferred from homology"/>
<evidence type="ECO:0000256" key="1">
    <source>
        <dbReference type="ARBA" id="ARBA00012417"/>
    </source>
</evidence>
<comment type="similarity">
    <text evidence="7">Belongs to the DNA polymerase HolA subunit family.</text>
</comment>
<dbReference type="Pfam" id="PF14840">
    <property type="entry name" value="DNA_pol3_delt_C"/>
    <property type="match status" value="1"/>
</dbReference>
<dbReference type="Gene3D" id="3.40.50.300">
    <property type="entry name" value="P-loop containing nucleotide triphosphate hydrolases"/>
    <property type="match status" value="1"/>
</dbReference>
<keyword evidence="4" id="KW-0548">Nucleotidyltransferase</keyword>
<keyword evidence="3" id="KW-0808">Transferase</keyword>
<dbReference type="InterPro" id="IPR032780">
    <property type="entry name" value="DNA_pol3_delt_C"/>
</dbReference>
<dbReference type="InterPro" id="IPR005790">
    <property type="entry name" value="DNA_polIII_delta"/>
</dbReference>
<reference evidence="12 13" key="1">
    <citation type="submission" date="2020-12" db="EMBL/GenBank/DDBJ databases">
        <authorList>
            <person name="Shan Y."/>
        </authorList>
    </citation>
    <scope>NUCLEOTIDE SEQUENCE [LARGE SCALE GENOMIC DNA]</scope>
    <source>
        <strain evidence="13">csc3.9</strain>
    </source>
</reference>
<dbReference type="PANTHER" id="PTHR34388">
    <property type="entry name" value="DNA POLYMERASE III SUBUNIT DELTA"/>
    <property type="match status" value="1"/>
</dbReference>
<evidence type="ECO:0000313" key="13">
    <source>
        <dbReference type="Proteomes" id="UP000596063"/>
    </source>
</evidence>
<feature type="domain" description="DNA polymerase III delta N-terminal" evidence="10">
    <location>
        <begin position="20"/>
        <end position="137"/>
    </location>
</feature>
<dbReference type="RefSeq" id="WP_198569280.1">
    <property type="nucleotide sequence ID" value="NZ_CP066167.1"/>
</dbReference>
<dbReference type="KEGG" id="snan:I6N98_15780"/>
<evidence type="ECO:0000313" key="12">
    <source>
        <dbReference type="EMBL" id="QQD17781.1"/>
    </source>
</evidence>
<gene>
    <name evidence="12" type="ORF">I6N98_15780</name>
</gene>
<dbReference type="Gene3D" id="1.20.272.10">
    <property type="match status" value="1"/>
</dbReference>
<dbReference type="GO" id="GO:0006261">
    <property type="term" value="P:DNA-templated DNA replication"/>
    <property type="evidence" value="ECO:0007669"/>
    <property type="project" value="TreeGrafter"/>
</dbReference>
<sequence length="339" mass="37370">MRLRPDQLDSHLSKTLLPAYLITGDELLLCQEAADQIRSACRQAGILERDVLEVDRHFDWSQLLDAGQSLSLFGDRKLIELRLGSGKMDQKSSAALQDYLGHADGSNILLVSCGRLDKRSMNAKWVKALEEHGAVLQIWPVERRQLGQWIGQRLNAAGLNADREAAELLADRVEGNLLAADQEIQKLKVLMGERAIDAETVAAAVTSSARYDVFKLIDTALSGNTPQTLRILQSLMAEGSEQIAMLGAVSAELRKLYNCAEQLANGHGIDRVLDGARVWDKKKALYKQALKRLKRRQLAELLQLAARSDSALKGQSDDDGEQLMQQLVTRLSGADLLPA</sequence>
<dbReference type="EMBL" id="CP066167">
    <property type="protein sequence ID" value="QQD17781.1"/>
    <property type="molecule type" value="Genomic_DNA"/>
</dbReference>
<evidence type="ECO:0000256" key="5">
    <source>
        <dbReference type="ARBA" id="ARBA00022705"/>
    </source>
</evidence>
<dbReference type="PANTHER" id="PTHR34388:SF1">
    <property type="entry name" value="DNA POLYMERASE III SUBUNIT DELTA"/>
    <property type="match status" value="1"/>
</dbReference>
<dbReference type="GO" id="GO:0003887">
    <property type="term" value="F:DNA-directed DNA polymerase activity"/>
    <property type="evidence" value="ECO:0007669"/>
    <property type="project" value="UniProtKB-UniRule"/>
</dbReference>
<dbReference type="InterPro" id="IPR008921">
    <property type="entry name" value="DNA_pol3_clamp-load_cplx_C"/>
</dbReference>
<accession>A0A7T4UPM7</accession>
<evidence type="ECO:0000256" key="3">
    <source>
        <dbReference type="ARBA" id="ARBA00022679"/>
    </source>
</evidence>
<dbReference type="NCBIfam" id="TIGR01128">
    <property type="entry name" value="holA"/>
    <property type="match status" value="1"/>
</dbReference>
<feature type="domain" description="DNA polymerase III subunit delta C-terminal" evidence="11">
    <location>
        <begin position="214"/>
        <end position="315"/>
    </location>
</feature>